<evidence type="ECO:0000256" key="1">
    <source>
        <dbReference type="ARBA" id="ARBA00023002"/>
    </source>
</evidence>
<dbReference type="GO" id="GO:0071949">
    <property type="term" value="F:FAD binding"/>
    <property type="evidence" value="ECO:0007669"/>
    <property type="project" value="InterPro"/>
</dbReference>
<dbReference type="InterPro" id="IPR002938">
    <property type="entry name" value="FAD-bd"/>
</dbReference>
<sequence>MDIAILGAGVAGMSTALALGRQGHRIRLYERRPSETTMGAGVVLWPNAGFVLEQLGLLPDIVEVSGHLRAMRCMDRDGTPFKRFEIGELDRHMGFPTRSILRRDLQAVLARHVAAHDIEVCFGHCATAIDTGTDGRAVVRFDNGMAITPDLVIGADGRMNSVARRHVVGCATPVYQGFVNWIGVAQSDVPLVDEVSIFDYWGQRERFGIVALDRHRMYWAAARAEAAIDDNDHNDDGDDAAPDDPGPLLEWLFDGWPAPIADVMRATPPGTIAKIRVHDLDPVDVWHRGNVLLIGDAAHAPLPTSGQGACQALEDAWHLARCLDEHGKGNGSNLDAALASFTLRRSRKTAAITLRAREFAHRLFGNDTHEAARQADPVAEIQALASAWGAGLPMPSLQDR</sequence>
<dbReference type="InterPro" id="IPR036188">
    <property type="entry name" value="FAD/NAD-bd_sf"/>
</dbReference>
<evidence type="ECO:0000313" key="4">
    <source>
        <dbReference type="EMBL" id="VWC17382.1"/>
    </source>
</evidence>
<dbReference type="Gene3D" id="3.50.50.60">
    <property type="entry name" value="FAD/NAD(P)-binding domain"/>
    <property type="match status" value="1"/>
</dbReference>
<dbReference type="GO" id="GO:0004497">
    <property type="term" value="F:monooxygenase activity"/>
    <property type="evidence" value="ECO:0007669"/>
    <property type="project" value="UniProtKB-KW"/>
</dbReference>
<dbReference type="PANTHER" id="PTHR13789:SF309">
    <property type="entry name" value="PUTATIVE (AFU_ORTHOLOGUE AFUA_6G14510)-RELATED"/>
    <property type="match status" value="1"/>
</dbReference>
<evidence type="ECO:0000313" key="5">
    <source>
        <dbReference type="Proteomes" id="UP000494174"/>
    </source>
</evidence>
<reference evidence="4 5" key="1">
    <citation type="submission" date="2019-09" db="EMBL/GenBank/DDBJ databases">
        <authorList>
            <person name="Depoorter E."/>
        </authorList>
    </citation>
    <scope>NUCLEOTIDE SEQUENCE [LARGE SCALE GENOMIC DNA]</scope>
    <source>
        <strain evidence="4">R-15945</strain>
    </source>
</reference>
<dbReference type="AlphaFoldDB" id="A0A6P2Q5R6"/>
<protein>
    <submittedName>
        <fullName evidence="4">Monooxygenase</fullName>
    </submittedName>
</protein>
<evidence type="ECO:0000259" key="3">
    <source>
        <dbReference type="Pfam" id="PF01494"/>
    </source>
</evidence>
<dbReference type="PANTHER" id="PTHR13789">
    <property type="entry name" value="MONOOXYGENASE"/>
    <property type="match status" value="1"/>
</dbReference>
<dbReference type="PRINTS" id="PR00420">
    <property type="entry name" value="RNGMNOXGNASE"/>
</dbReference>
<keyword evidence="1" id="KW-0560">Oxidoreductase</keyword>
<name>A0A6P2Q5R6_BURL3</name>
<proteinExistence type="predicted"/>
<dbReference type="SUPFAM" id="SSF51905">
    <property type="entry name" value="FAD/NAD(P)-binding domain"/>
    <property type="match status" value="1"/>
</dbReference>
<accession>A0A6P2Q5R6</accession>
<gene>
    <name evidence="4" type="ORF">BLA15945_05712</name>
</gene>
<keyword evidence="2 4" id="KW-0503">Monooxygenase</keyword>
<dbReference type="Pfam" id="PF01494">
    <property type="entry name" value="FAD_binding_3"/>
    <property type="match status" value="1"/>
</dbReference>
<feature type="domain" description="FAD-binding" evidence="3">
    <location>
        <begin position="2"/>
        <end position="347"/>
    </location>
</feature>
<dbReference type="Proteomes" id="UP000494174">
    <property type="component" value="Unassembled WGS sequence"/>
</dbReference>
<evidence type="ECO:0000256" key="2">
    <source>
        <dbReference type="ARBA" id="ARBA00023033"/>
    </source>
</evidence>
<dbReference type="EMBL" id="CABVPU010000027">
    <property type="protein sequence ID" value="VWC17382.1"/>
    <property type="molecule type" value="Genomic_DNA"/>
</dbReference>
<dbReference type="InterPro" id="IPR050493">
    <property type="entry name" value="FAD-dep_Monooxygenase_BioMet"/>
</dbReference>
<dbReference type="RefSeq" id="WP_174971791.1">
    <property type="nucleotide sequence ID" value="NZ_CABVPU010000027.1"/>
</dbReference>
<organism evidence="4 5">
    <name type="scientific">Burkholderia lata (strain ATCC 17760 / DSM 23089 / LMG 22485 / NCIMB 9086 / R18194 / 383)</name>
    <dbReference type="NCBI Taxonomy" id="482957"/>
    <lineage>
        <taxon>Bacteria</taxon>
        <taxon>Pseudomonadati</taxon>
        <taxon>Pseudomonadota</taxon>
        <taxon>Betaproteobacteria</taxon>
        <taxon>Burkholderiales</taxon>
        <taxon>Burkholderiaceae</taxon>
        <taxon>Burkholderia</taxon>
        <taxon>Burkholderia cepacia complex</taxon>
    </lineage>
</organism>